<reference evidence="2 3" key="1">
    <citation type="journal article" date="2004" name="Nature">
        <title>Genome evolution in yeasts.</title>
        <authorList>
            <consortium name="Genolevures"/>
            <person name="Dujon B."/>
            <person name="Sherman D."/>
            <person name="Fischer G."/>
            <person name="Durrens P."/>
            <person name="Casaregola S."/>
            <person name="Lafontaine I."/>
            <person name="de Montigny J."/>
            <person name="Marck C."/>
            <person name="Neuveglise C."/>
            <person name="Talla E."/>
            <person name="Goffard N."/>
            <person name="Frangeul L."/>
            <person name="Aigle M."/>
            <person name="Anthouard V."/>
            <person name="Babour A."/>
            <person name="Barbe V."/>
            <person name="Barnay S."/>
            <person name="Blanchin S."/>
            <person name="Beckerich J.M."/>
            <person name="Beyne E."/>
            <person name="Bleykasten C."/>
            <person name="Boisrame A."/>
            <person name="Boyer J."/>
            <person name="Cattolico L."/>
            <person name="Confanioleri F."/>
            <person name="de Daruvar A."/>
            <person name="Despons L."/>
            <person name="Fabre E."/>
            <person name="Fairhead C."/>
            <person name="Ferry-Dumazet H."/>
            <person name="Groppi A."/>
            <person name="Hantraye F."/>
            <person name="Hennequin C."/>
            <person name="Jauniaux N."/>
            <person name="Joyet P."/>
            <person name="Kachouri R."/>
            <person name="Kerrest A."/>
            <person name="Koszul R."/>
            <person name="Lemaire M."/>
            <person name="Lesur I."/>
            <person name="Ma L."/>
            <person name="Muller H."/>
            <person name="Nicaud J.M."/>
            <person name="Nikolski M."/>
            <person name="Oztas S."/>
            <person name="Ozier-Kalogeropoulos O."/>
            <person name="Pellenz S."/>
            <person name="Potier S."/>
            <person name="Richard G.F."/>
            <person name="Straub M.L."/>
            <person name="Suleau A."/>
            <person name="Swennene D."/>
            <person name="Tekaia F."/>
            <person name="Wesolowski-Louvel M."/>
            <person name="Westhof E."/>
            <person name="Wirth B."/>
            <person name="Zeniou-Meyer M."/>
            <person name="Zivanovic I."/>
            <person name="Bolotin-Fukuhara M."/>
            <person name="Thierry A."/>
            <person name="Bouchier C."/>
            <person name="Caudron B."/>
            <person name="Scarpelli C."/>
            <person name="Gaillardin C."/>
            <person name="Weissenbach J."/>
            <person name="Wincker P."/>
            <person name="Souciet J.L."/>
        </authorList>
    </citation>
    <scope>NUCLEOTIDE SEQUENCE [LARGE SCALE GENOMIC DNA]</scope>
    <source>
        <strain evidence="3">ATCC 36239 / CBS 767 / BCRC 21394 / JCM 1990 / NBRC 0083 / IGC 2968</strain>
    </source>
</reference>
<dbReference type="InParanoid" id="B5RT00"/>
<feature type="region of interest" description="Disordered" evidence="1">
    <location>
        <begin position="64"/>
        <end position="88"/>
    </location>
</feature>
<evidence type="ECO:0000313" key="2">
    <source>
        <dbReference type="EMBL" id="CAR65490.1"/>
    </source>
</evidence>
<dbReference type="eggNOG" id="ENOG502RPVY">
    <property type="taxonomic scope" value="Eukaryota"/>
</dbReference>
<gene>
    <name evidence="2" type="ordered locus">DEHA2B13376g</name>
</gene>
<dbReference type="STRING" id="284592.B5RT00"/>
<proteinExistence type="predicted"/>
<dbReference type="AlphaFoldDB" id="B5RT00"/>
<dbReference type="OMA" id="MWLTPHL"/>
<dbReference type="RefSeq" id="XP_002770121.1">
    <property type="nucleotide sequence ID" value="XM_002770075.1"/>
</dbReference>
<evidence type="ECO:0000313" key="3">
    <source>
        <dbReference type="Proteomes" id="UP000000599"/>
    </source>
</evidence>
<dbReference type="GeneID" id="8998251"/>
<name>B5RT00_DEBHA</name>
<accession>B5RT00</accession>
<keyword evidence="3" id="KW-1185">Reference proteome</keyword>
<protein>
    <submittedName>
        <fullName evidence="2">DEHA2B13376p</fullName>
    </submittedName>
</protein>
<evidence type="ECO:0000256" key="1">
    <source>
        <dbReference type="SAM" id="MobiDB-lite"/>
    </source>
</evidence>
<dbReference type="OrthoDB" id="4095887at2759"/>
<dbReference type="KEGG" id="dha:DEHA2B13376g"/>
<dbReference type="VEuPathDB" id="FungiDB:DEHA2B13376g"/>
<feature type="compositionally biased region" description="Basic and acidic residues" evidence="1">
    <location>
        <begin position="76"/>
        <end position="85"/>
    </location>
</feature>
<organism evidence="2 3">
    <name type="scientific">Debaryomyces hansenii (strain ATCC 36239 / CBS 767 / BCRC 21394 / JCM 1990 / NBRC 0083 / IGC 2968)</name>
    <name type="common">Yeast</name>
    <name type="synonym">Torulaspora hansenii</name>
    <dbReference type="NCBI Taxonomy" id="284592"/>
    <lineage>
        <taxon>Eukaryota</taxon>
        <taxon>Fungi</taxon>
        <taxon>Dikarya</taxon>
        <taxon>Ascomycota</taxon>
        <taxon>Saccharomycotina</taxon>
        <taxon>Pichiomycetes</taxon>
        <taxon>Debaryomycetaceae</taxon>
        <taxon>Debaryomyces</taxon>
    </lineage>
</organism>
<sequence>MRRRNNDESRRNSVNIRWYSTARKNNYLKEDGTFEAMTPLEMDPIEDRRNHRTQSTGNYQKNMLNEKRQARTQKRQAREMSRMKEDEELADNYHRQRTTIVENFSNPTHIRGLFKSKPKAIWENVSDKNNEKSASNYKDLVNILNNGSGFRYYTSEIQNTLNLISTYFVNSILVEINIRKIFADKNLNKYPDSFLYRNSLMNNIKDEKKKNEILKILVQLYDRKENDDPQSFDHFFENLNRNVIEDLMGKEILESDYFNSVEFYRHNFNVFKSSQYLNYDHSDTLRFIQSSQPVKFKSPEQNNEEYYANLEHIFKAYDRNDPLGHLSLIASVSKVLMTCQKYTPTISIFNYLLQKLGQIGLYNYQSIVYDNLPSFRYKQSLLATPEHNLLKAPKLAYQLQDIIEDDPNFLTSFIDYQVVRDESEFFKELLSFYRLEEIAAHEKVLMKSNLKSLVSKSRFSNFRSHIPQSISFNCEDALFTSINSIYSTINACIDLKQFEFIDLLVSKLILHSVRINDKLKVALTFGKQNDIKTTEYSLLIAEELSTYDLSCKIFTKELFILLLRACRESDDVGRLMWLTPHLDLYLSTNLEQSKDHLETIKQYFNDLIIHQAADMPDIKTFIGQDSEALIDSKLISSIHETFSIFGIDGKVLKYNEVLDFKNTVADQVCLTRQKIDNERENIKKHGGKVNLNHYSDDLYFYLNPAGAYGEDPTKKTYKR</sequence>
<dbReference type="HOGENOM" id="CLU_384491_0_0_1"/>
<dbReference type="Proteomes" id="UP000000599">
    <property type="component" value="Chromosome B"/>
</dbReference>
<dbReference type="EMBL" id="CR382134">
    <property type="protein sequence ID" value="CAR65490.1"/>
    <property type="molecule type" value="Genomic_DNA"/>
</dbReference>